<dbReference type="SUPFAM" id="SSF53335">
    <property type="entry name" value="S-adenosyl-L-methionine-dependent methyltransferases"/>
    <property type="match status" value="1"/>
</dbReference>
<dbReference type="AlphaFoldDB" id="A0A7C5R7K9"/>
<dbReference type="PANTHER" id="PTHR24422">
    <property type="entry name" value="CHEMOTAXIS PROTEIN METHYLTRANSFERASE"/>
    <property type="match status" value="1"/>
</dbReference>
<dbReference type="InterPro" id="IPR029063">
    <property type="entry name" value="SAM-dependent_MTases_sf"/>
</dbReference>
<gene>
    <name evidence="3" type="ORF">ENJ42_05780</name>
</gene>
<organism evidence="3">
    <name type="scientific">Hellea balneolensis</name>
    <dbReference type="NCBI Taxonomy" id="287478"/>
    <lineage>
        <taxon>Bacteria</taxon>
        <taxon>Pseudomonadati</taxon>
        <taxon>Pseudomonadota</taxon>
        <taxon>Alphaproteobacteria</taxon>
        <taxon>Maricaulales</taxon>
        <taxon>Robiginitomaculaceae</taxon>
        <taxon>Hellea</taxon>
    </lineage>
</organism>
<dbReference type="Gene3D" id="3.40.50.150">
    <property type="entry name" value="Vaccinia Virus protein VP39"/>
    <property type="match status" value="1"/>
</dbReference>
<evidence type="ECO:0000256" key="1">
    <source>
        <dbReference type="SAM" id="MobiDB-lite"/>
    </source>
</evidence>
<dbReference type="SUPFAM" id="SSF47757">
    <property type="entry name" value="Chemotaxis receptor methyltransferase CheR, N-terminal domain"/>
    <property type="match status" value="1"/>
</dbReference>
<comment type="caution">
    <text evidence="3">The sequence shown here is derived from an EMBL/GenBank/DDBJ whole genome shotgun (WGS) entry which is preliminary data.</text>
</comment>
<reference evidence="3" key="1">
    <citation type="journal article" date="2020" name="mSystems">
        <title>Genome- and Community-Level Interaction Insights into Carbon Utilization and Element Cycling Functions of Hydrothermarchaeota in Hydrothermal Sediment.</title>
        <authorList>
            <person name="Zhou Z."/>
            <person name="Liu Y."/>
            <person name="Xu W."/>
            <person name="Pan J."/>
            <person name="Luo Z.H."/>
            <person name="Li M."/>
        </authorList>
    </citation>
    <scope>NUCLEOTIDE SEQUENCE [LARGE SCALE GENOMIC DNA]</scope>
    <source>
        <strain evidence="3">HyVt-485</strain>
    </source>
</reference>
<name>A0A7C5R7K9_9PROT</name>
<dbReference type="GO" id="GO:0008757">
    <property type="term" value="F:S-adenosylmethionine-dependent methyltransferase activity"/>
    <property type="evidence" value="ECO:0007669"/>
    <property type="project" value="InterPro"/>
</dbReference>
<evidence type="ECO:0000259" key="2">
    <source>
        <dbReference type="PROSITE" id="PS50123"/>
    </source>
</evidence>
<accession>A0A7C5R7K9</accession>
<dbReference type="PANTHER" id="PTHR24422:SF10">
    <property type="entry name" value="CHEMOTAXIS PROTEIN METHYLTRANSFERASE 2"/>
    <property type="match status" value="1"/>
</dbReference>
<evidence type="ECO:0000313" key="3">
    <source>
        <dbReference type="EMBL" id="HHL43107.1"/>
    </source>
</evidence>
<dbReference type="PROSITE" id="PS50123">
    <property type="entry name" value="CHER"/>
    <property type="match status" value="1"/>
</dbReference>
<feature type="non-terminal residue" evidence="3">
    <location>
        <position position="1"/>
    </location>
</feature>
<proteinExistence type="predicted"/>
<dbReference type="InterPro" id="IPR000780">
    <property type="entry name" value="CheR_MeTrfase"/>
</dbReference>
<feature type="domain" description="CheR-type methyltransferase" evidence="2">
    <location>
        <begin position="1"/>
        <end position="267"/>
    </location>
</feature>
<protein>
    <recommendedName>
        <fullName evidence="2">CheR-type methyltransferase domain-containing protein</fullName>
    </recommendedName>
</protein>
<dbReference type="Pfam" id="PF01739">
    <property type="entry name" value="CheR"/>
    <property type="match status" value="1"/>
</dbReference>
<sequence length="301" mass="34317">SYYQALKRLTLELAGIRLGEDHRFLVETRLSALARREGFETLPQMIEELFSRGQTRLAIHVVSALLERTSRFFDDRESFEILGDKLLPALHPIYRGGTVKILVYGCSSGQEVYSAAIVADRLAHVFPDMDVRIHGVDYPSLALDQAKQGRFTHFEVQRGLPIRHLVEYFTRDGEDWLVNDSLRRRVDFDEHNLLSALPGDDHYQIVMFRGRQQQYSSPAAVRILREINRITASEGYLMLGTKENLEKINFGYETKSIAPGVYKKRHQNKESAPDTESQEPHPSQAAKTTPKPVFDSSQIAS</sequence>
<dbReference type="SMART" id="SM00138">
    <property type="entry name" value="MeTrc"/>
    <property type="match status" value="1"/>
</dbReference>
<dbReference type="InterPro" id="IPR022642">
    <property type="entry name" value="CheR_C"/>
</dbReference>
<dbReference type="PRINTS" id="PR00996">
    <property type="entry name" value="CHERMTFRASE"/>
</dbReference>
<dbReference type="Proteomes" id="UP000885830">
    <property type="component" value="Unassembled WGS sequence"/>
</dbReference>
<dbReference type="EMBL" id="DRMJ01000294">
    <property type="protein sequence ID" value="HHL43107.1"/>
    <property type="molecule type" value="Genomic_DNA"/>
</dbReference>
<dbReference type="InterPro" id="IPR050903">
    <property type="entry name" value="Bact_Chemotaxis_MeTrfase"/>
</dbReference>
<feature type="region of interest" description="Disordered" evidence="1">
    <location>
        <begin position="259"/>
        <end position="301"/>
    </location>
</feature>